<organism evidence="1 2">
    <name type="scientific">Quercus lobata</name>
    <name type="common">Valley oak</name>
    <dbReference type="NCBI Taxonomy" id="97700"/>
    <lineage>
        <taxon>Eukaryota</taxon>
        <taxon>Viridiplantae</taxon>
        <taxon>Streptophyta</taxon>
        <taxon>Embryophyta</taxon>
        <taxon>Tracheophyta</taxon>
        <taxon>Spermatophyta</taxon>
        <taxon>Magnoliopsida</taxon>
        <taxon>eudicotyledons</taxon>
        <taxon>Gunneridae</taxon>
        <taxon>Pentapetalae</taxon>
        <taxon>rosids</taxon>
        <taxon>fabids</taxon>
        <taxon>Fagales</taxon>
        <taxon>Fagaceae</taxon>
        <taxon>Quercus</taxon>
    </lineage>
</organism>
<proteinExistence type="predicted"/>
<evidence type="ECO:0000313" key="1">
    <source>
        <dbReference type="EnsemblPlants" id="QL01p034814:mrna"/>
    </source>
</evidence>
<dbReference type="InParanoid" id="A0A7N2KPN2"/>
<evidence type="ECO:0000313" key="2">
    <source>
        <dbReference type="Proteomes" id="UP000594261"/>
    </source>
</evidence>
<keyword evidence="2" id="KW-1185">Reference proteome</keyword>
<name>A0A7N2KPN2_QUELO</name>
<reference evidence="1 2" key="1">
    <citation type="journal article" date="2016" name="G3 (Bethesda)">
        <title>First Draft Assembly and Annotation of the Genome of a California Endemic Oak Quercus lobata Nee (Fagaceae).</title>
        <authorList>
            <person name="Sork V.L."/>
            <person name="Fitz-Gibbon S.T."/>
            <person name="Puiu D."/>
            <person name="Crepeau M."/>
            <person name="Gugger P.F."/>
            <person name="Sherman R."/>
            <person name="Stevens K."/>
            <person name="Langley C.H."/>
            <person name="Pellegrini M."/>
            <person name="Salzberg S.L."/>
        </authorList>
    </citation>
    <scope>NUCLEOTIDE SEQUENCE [LARGE SCALE GENOMIC DNA]</scope>
    <source>
        <strain evidence="1 2">cv. SW786</strain>
    </source>
</reference>
<sequence>MEILEAPYFDGYEAYPRDFVNWMNGMEQFFEQANFANNIKCGTFQVEANAMNPHPHPISCPQRTFEQSTKDLSTRKVMELTVKLMKEIQDRVTHMKQMKTKPDSIGKPRIIDHNELIAAPIEDNIDGDILVVENPPATPKPNVDIDVHASTSVALTSV</sequence>
<protein>
    <submittedName>
        <fullName evidence="1">Uncharacterized protein</fullName>
    </submittedName>
</protein>
<dbReference type="EnsemblPlants" id="QL01p034814:mrna">
    <property type="protein sequence ID" value="QL01p034814:mrna"/>
    <property type="gene ID" value="QL01p034814"/>
</dbReference>
<dbReference type="Proteomes" id="UP000594261">
    <property type="component" value="Chromosome 1"/>
</dbReference>
<dbReference type="Gramene" id="QL01p034814:mrna">
    <property type="protein sequence ID" value="QL01p034814:mrna"/>
    <property type="gene ID" value="QL01p034814"/>
</dbReference>
<reference evidence="1" key="2">
    <citation type="submission" date="2021-01" db="UniProtKB">
        <authorList>
            <consortium name="EnsemblPlants"/>
        </authorList>
    </citation>
    <scope>IDENTIFICATION</scope>
</reference>
<dbReference type="EMBL" id="LRBV02000001">
    <property type="status" value="NOT_ANNOTATED_CDS"/>
    <property type="molecule type" value="Genomic_DNA"/>
</dbReference>
<accession>A0A7N2KPN2</accession>
<dbReference type="AlphaFoldDB" id="A0A7N2KPN2"/>